<reference evidence="1" key="1">
    <citation type="submission" date="2023-03" db="EMBL/GenBank/DDBJ databases">
        <title>Massive genome expansion in bonnet fungi (Mycena s.s.) driven by repeated elements and novel gene families across ecological guilds.</title>
        <authorList>
            <consortium name="Lawrence Berkeley National Laboratory"/>
            <person name="Harder C.B."/>
            <person name="Miyauchi S."/>
            <person name="Viragh M."/>
            <person name="Kuo A."/>
            <person name="Thoen E."/>
            <person name="Andreopoulos B."/>
            <person name="Lu D."/>
            <person name="Skrede I."/>
            <person name="Drula E."/>
            <person name="Henrissat B."/>
            <person name="Morin E."/>
            <person name="Kohler A."/>
            <person name="Barry K."/>
            <person name="LaButti K."/>
            <person name="Morin E."/>
            <person name="Salamov A."/>
            <person name="Lipzen A."/>
            <person name="Mereny Z."/>
            <person name="Hegedus B."/>
            <person name="Baldrian P."/>
            <person name="Stursova M."/>
            <person name="Weitz H."/>
            <person name="Taylor A."/>
            <person name="Grigoriev I.V."/>
            <person name="Nagy L.G."/>
            <person name="Martin F."/>
            <person name="Kauserud H."/>
        </authorList>
    </citation>
    <scope>NUCLEOTIDE SEQUENCE</scope>
    <source>
        <strain evidence="1">CBHHK182m</strain>
    </source>
</reference>
<dbReference type="AlphaFoldDB" id="A0AAD7I8F5"/>
<organism evidence="1 2">
    <name type="scientific">Mycena metata</name>
    <dbReference type="NCBI Taxonomy" id="1033252"/>
    <lineage>
        <taxon>Eukaryota</taxon>
        <taxon>Fungi</taxon>
        <taxon>Dikarya</taxon>
        <taxon>Basidiomycota</taxon>
        <taxon>Agaricomycotina</taxon>
        <taxon>Agaricomycetes</taxon>
        <taxon>Agaricomycetidae</taxon>
        <taxon>Agaricales</taxon>
        <taxon>Marasmiineae</taxon>
        <taxon>Mycenaceae</taxon>
        <taxon>Mycena</taxon>
    </lineage>
</organism>
<protein>
    <submittedName>
        <fullName evidence="1">Uncharacterized protein</fullName>
    </submittedName>
</protein>
<evidence type="ECO:0000313" key="1">
    <source>
        <dbReference type="EMBL" id="KAJ7737379.1"/>
    </source>
</evidence>
<gene>
    <name evidence="1" type="ORF">B0H16DRAFT_1572356</name>
</gene>
<accession>A0AAD7I8F5</accession>
<sequence length="186" mass="21035">MIHVLQFSPPRTMQFCAISLEASQNRSYRLLRDEPVEGRPGLCCPLIVTESVHTGRCRSKFNRMPAASAYPLRPATSSSLRTSCRHRLPRNQFGGFWGCEAWSGCKARPHGSIVGHVRDCHPPRARRFFSQARRQCVTHPRTSVCVPSPLACFFLRRWVGYCATCYVLPGMTNLRRLPLPDVVHNG</sequence>
<dbReference type="Proteomes" id="UP001215598">
    <property type="component" value="Unassembled WGS sequence"/>
</dbReference>
<comment type="caution">
    <text evidence="1">The sequence shown here is derived from an EMBL/GenBank/DDBJ whole genome shotgun (WGS) entry which is preliminary data.</text>
</comment>
<name>A0AAD7I8F5_9AGAR</name>
<evidence type="ECO:0000313" key="2">
    <source>
        <dbReference type="Proteomes" id="UP001215598"/>
    </source>
</evidence>
<keyword evidence="2" id="KW-1185">Reference proteome</keyword>
<dbReference type="EMBL" id="JARKIB010000117">
    <property type="protein sequence ID" value="KAJ7737379.1"/>
    <property type="molecule type" value="Genomic_DNA"/>
</dbReference>
<proteinExistence type="predicted"/>